<dbReference type="AlphaFoldDB" id="A0AAP5ER84"/>
<dbReference type="RefSeq" id="WP_266260797.1">
    <property type="nucleotide sequence ID" value="NZ_JAMXWF010000035.1"/>
</dbReference>
<dbReference type="EMBL" id="JAMXWF010000035">
    <property type="protein sequence ID" value="MDQ6411818.1"/>
    <property type="molecule type" value="Genomic_DNA"/>
</dbReference>
<sequence>GSSGSVRGEEGNLLVYSEVADTMRKNTDARVRGGAARSSVEAVVMTVERRGGVIRLTKVANLHCGDE</sequence>
<reference evidence="2" key="1">
    <citation type="submission" date="2022-06" db="EMBL/GenBank/DDBJ databases">
        <title>PHB producers.</title>
        <authorList>
            <person name="Besaury L."/>
        </authorList>
    </citation>
    <scope>NUCLEOTIDE SEQUENCE</scope>
    <source>
        <strain evidence="2 3">SEWS6</strain>
    </source>
</reference>
<dbReference type="Proteomes" id="UP001242288">
    <property type="component" value="Unassembled WGS sequence"/>
</dbReference>
<comment type="caution">
    <text evidence="2">The sequence shown here is derived from an EMBL/GenBank/DDBJ whole genome shotgun (WGS) entry which is preliminary data.</text>
</comment>
<evidence type="ECO:0000313" key="2">
    <source>
        <dbReference type="EMBL" id="MDQ6411818.1"/>
    </source>
</evidence>
<evidence type="ECO:0000313" key="1">
    <source>
        <dbReference type="EMBL" id="MCX4150000.1"/>
    </source>
</evidence>
<dbReference type="EMBL" id="JAPKHW010000035">
    <property type="protein sequence ID" value="MCX4150000.1"/>
    <property type="molecule type" value="Genomic_DNA"/>
</dbReference>
<organism evidence="2 4">
    <name type="scientific">Paraburkholderia madseniana</name>
    <dbReference type="NCBI Taxonomy" id="2599607"/>
    <lineage>
        <taxon>Bacteria</taxon>
        <taxon>Pseudomonadati</taxon>
        <taxon>Pseudomonadota</taxon>
        <taxon>Betaproteobacteria</taxon>
        <taxon>Burkholderiales</taxon>
        <taxon>Burkholderiaceae</taxon>
        <taxon>Paraburkholderia</taxon>
    </lineage>
</organism>
<evidence type="ECO:0000313" key="4">
    <source>
        <dbReference type="Proteomes" id="UP001242288"/>
    </source>
</evidence>
<gene>
    <name evidence="2" type="ORF">NIE36_32215</name>
    <name evidence="1" type="ORF">OSB80_32280</name>
</gene>
<keyword evidence="3" id="KW-1185">Reference proteome</keyword>
<feature type="non-terminal residue" evidence="2">
    <location>
        <position position="1"/>
    </location>
</feature>
<name>A0AAP5ER84_9BURK</name>
<dbReference type="Proteomes" id="UP001209412">
    <property type="component" value="Unassembled WGS sequence"/>
</dbReference>
<evidence type="ECO:0000313" key="3">
    <source>
        <dbReference type="Proteomes" id="UP001209412"/>
    </source>
</evidence>
<proteinExistence type="predicted"/>
<accession>A0AAP5ER84</accession>
<protein>
    <submittedName>
        <fullName evidence="2">Uncharacterized protein</fullName>
    </submittedName>
</protein>